<comment type="subcellular location">
    <subcellularLocation>
        <location evidence="1">Membrane</location>
    </subcellularLocation>
</comment>
<dbReference type="PROSITE" id="PS50111">
    <property type="entry name" value="CHEMOTAXIS_TRANSDUC_2"/>
    <property type="match status" value="1"/>
</dbReference>
<dbReference type="AlphaFoldDB" id="A0AAF0C1K8"/>
<dbReference type="InterPro" id="IPR024478">
    <property type="entry name" value="HlyB_4HB_MCP"/>
</dbReference>
<dbReference type="Pfam" id="PF00672">
    <property type="entry name" value="HAMP"/>
    <property type="match status" value="1"/>
</dbReference>
<reference evidence="9 10" key="2">
    <citation type="journal article" date="2022" name="Mar. Drugs">
        <title>Bioassay-Guided Fractionation Leads to the Detection of Cholic Acid Generated by the Rare Thalassomonas sp.</title>
        <authorList>
            <person name="Pheiffer F."/>
            <person name="Schneider Y.K."/>
            <person name="Hansen E.H."/>
            <person name="Andersen J.H."/>
            <person name="Isaksson J."/>
            <person name="Busche T."/>
            <person name="R C."/>
            <person name="Kalinowski J."/>
            <person name="Zyl L.V."/>
            <person name="Trindade M."/>
        </authorList>
    </citation>
    <scope>NUCLEOTIDE SEQUENCE [LARGE SCALE GENOMIC DNA]</scope>
    <source>
        <strain evidence="9 10">A5K-106</strain>
    </source>
</reference>
<dbReference type="GO" id="GO:0016020">
    <property type="term" value="C:membrane"/>
    <property type="evidence" value="ECO:0007669"/>
    <property type="project" value="UniProtKB-SubCell"/>
</dbReference>
<dbReference type="KEGG" id="tact:SG35_015715"/>
<evidence type="ECO:0000313" key="10">
    <source>
        <dbReference type="Proteomes" id="UP000032568"/>
    </source>
</evidence>
<dbReference type="InterPro" id="IPR004089">
    <property type="entry name" value="MCPsignal_dom"/>
</dbReference>
<feature type="coiled-coil region" evidence="5">
    <location>
        <begin position="304"/>
        <end position="331"/>
    </location>
</feature>
<evidence type="ECO:0000256" key="3">
    <source>
        <dbReference type="ARBA" id="ARBA00029447"/>
    </source>
</evidence>
<reference evidence="9 10" key="1">
    <citation type="journal article" date="2015" name="Genome Announc.">
        <title>Draft Genome Sequences of Marine Isolates of Thalassomonas viridans and Thalassomonas actiniarum.</title>
        <authorList>
            <person name="Olonade I."/>
            <person name="van Zyl L.J."/>
            <person name="Trindade M."/>
        </authorList>
    </citation>
    <scope>NUCLEOTIDE SEQUENCE [LARGE SCALE GENOMIC DNA]</scope>
    <source>
        <strain evidence="9 10">A5K-106</strain>
    </source>
</reference>
<dbReference type="FunFam" id="1.10.287.950:FF:000001">
    <property type="entry name" value="Methyl-accepting chemotaxis sensory transducer"/>
    <property type="match status" value="1"/>
</dbReference>
<keyword evidence="6" id="KW-0812">Transmembrane</keyword>
<evidence type="ECO:0000256" key="1">
    <source>
        <dbReference type="ARBA" id="ARBA00004370"/>
    </source>
</evidence>
<dbReference type="GO" id="GO:0004888">
    <property type="term" value="F:transmembrane signaling receptor activity"/>
    <property type="evidence" value="ECO:0007669"/>
    <property type="project" value="InterPro"/>
</dbReference>
<dbReference type="InterPro" id="IPR004090">
    <property type="entry name" value="Chemotax_Me-accpt_rcpt"/>
</dbReference>
<dbReference type="PROSITE" id="PS50885">
    <property type="entry name" value="HAMP"/>
    <property type="match status" value="1"/>
</dbReference>
<feature type="domain" description="Methyl-accepting transducer" evidence="7">
    <location>
        <begin position="268"/>
        <end position="504"/>
    </location>
</feature>
<evidence type="ECO:0000259" key="8">
    <source>
        <dbReference type="PROSITE" id="PS50885"/>
    </source>
</evidence>
<dbReference type="PANTHER" id="PTHR32089:SF112">
    <property type="entry name" value="LYSOZYME-LIKE PROTEIN-RELATED"/>
    <property type="match status" value="1"/>
</dbReference>
<dbReference type="Pfam" id="PF00015">
    <property type="entry name" value="MCPsignal"/>
    <property type="match status" value="1"/>
</dbReference>
<feature type="domain" description="HAMP" evidence="8">
    <location>
        <begin position="210"/>
        <end position="263"/>
    </location>
</feature>
<dbReference type="EMBL" id="CP059735">
    <property type="protein sequence ID" value="WDD96819.1"/>
    <property type="molecule type" value="Genomic_DNA"/>
</dbReference>
<dbReference type="InterPro" id="IPR003660">
    <property type="entry name" value="HAMP_dom"/>
</dbReference>
<dbReference type="PANTHER" id="PTHR32089">
    <property type="entry name" value="METHYL-ACCEPTING CHEMOTAXIS PROTEIN MCPB"/>
    <property type="match status" value="1"/>
</dbReference>
<keyword evidence="10" id="KW-1185">Reference proteome</keyword>
<dbReference type="GO" id="GO:0006935">
    <property type="term" value="P:chemotaxis"/>
    <property type="evidence" value="ECO:0007669"/>
    <property type="project" value="InterPro"/>
</dbReference>
<protein>
    <submittedName>
        <fullName evidence="9">Methyl-accepting chemotaxis protein</fullName>
    </submittedName>
</protein>
<sequence>MKSISVKNKLYIFSFVVTLFFVIIGYSGINLTGQVAQSTSVIFKESTIPLAKLQNIRSMVWNVYYRLIVHASTFEDETMTLMQAEITELSAQIEKGLLGVGKIDAASKKAGQKILGLWQPFITDIGLQAIDMSSNFAKEDAMNKLLDTGNEQFQALLQVLEQEIAKIDKQTMANLDTSTQEIQEDAITQSILYTLVLGAIVISTSYFIIRSIVLPLVLMKDAAQNAAEHSDLKVRVNYDKSDEVGFAVEAFNSMLGHFSTALKNIEGTASLQLGESLKMSEVTEDNKTGILEQSQEINMVATSVTEISASINEVKRHAKEAEEAANDAMNNVKDGTKVVGQTIEEIHSLADNAKTTSKVLSTLEQEGENVGKMLNVIRDIADQTNLLALNAAIEAARAGDMGRGFAVVADEVRTLAQRTQNSTGEIESMINHFQAGTNQAIEVIQISIEQTKSSVEVANKAGESLNQIVEAVNVIQTMNSEIAHASAEQALAIDNVNESTERIQHIASTVIESSETTVTSCRSVTDMAQQVKEMVSQFKV</sequence>
<gene>
    <name evidence="9" type="ORF">SG35_015715</name>
</gene>
<evidence type="ECO:0000256" key="6">
    <source>
        <dbReference type="SAM" id="Phobius"/>
    </source>
</evidence>
<evidence type="ECO:0000313" key="9">
    <source>
        <dbReference type="EMBL" id="WDD96819.1"/>
    </source>
</evidence>
<keyword evidence="6" id="KW-1133">Transmembrane helix</keyword>
<accession>A0AAF0C1K8</accession>
<dbReference type="CDD" id="cd06225">
    <property type="entry name" value="HAMP"/>
    <property type="match status" value="1"/>
</dbReference>
<evidence type="ECO:0000256" key="5">
    <source>
        <dbReference type="SAM" id="Coils"/>
    </source>
</evidence>
<dbReference type="CDD" id="cd11386">
    <property type="entry name" value="MCP_signal"/>
    <property type="match status" value="1"/>
</dbReference>
<name>A0AAF0C1K8_9GAMM</name>
<dbReference type="PRINTS" id="PR00260">
    <property type="entry name" value="CHEMTRNSDUCR"/>
</dbReference>
<evidence type="ECO:0000256" key="4">
    <source>
        <dbReference type="PROSITE-ProRule" id="PRU00284"/>
    </source>
</evidence>
<keyword evidence="6" id="KW-0472">Membrane</keyword>
<evidence type="ECO:0000259" key="7">
    <source>
        <dbReference type="PROSITE" id="PS50111"/>
    </source>
</evidence>
<dbReference type="Proteomes" id="UP000032568">
    <property type="component" value="Chromosome"/>
</dbReference>
<dbReference type="Gene3D" id="1.10.287.950">
    <property type="entry name" value="Methyl-accepting chemotaxis protein"/>
    <property type="match status" value="1"/>
</dbReference>
<organism evidence="9 10">
    <name type="scientific">Thalassomonas actiniarum</name>
    <dbReference type="NCBI Taxonomy" id="485447"/>
    <lineage>
        <taxon>Bacteria</taxon>
        <taxon>Pseudomonadati</taxon>
        <taxon>Pseudomonadota</taxon>
        <taxon>Gammaproteobacteria</taxon>
        <taxon>Alteromonadales</taxon>
        <taxon>Colwelliaceae</taxon>
        <taxon>Thalassomonas</taxon>
    </lineage>
</organism>
<dbReference type="SMART" id="SM00304">
    <property type="entry name" value="HAMP"/>
    <property type="match status" value="1"/>
</dbReference>
<dbReference type="Pfam" id="PF12729">
    <property type="entry name" value="4HB_MCP_1"/>
    <property type="match status" value="1"/>
</dbReference>
<keyword evidence="2 4" id="KW-0807">Transducer</keyword>
<comment type="similarity">
    <text evidence="3">Belongs to the methyl-accepting chemotaxis (MCP) protein family.</text>
</comment>
<feature type="transmembrane region" description="Helical" evidence="6">
    <location>
        <begin position="190"/>
        <end position="209"/>
    </location>
</feature>
<dbReference type="GO" id="GO:0007165">
    <property type="term" value="P:signal transduction"/>
    <property type="evidence" value="ECO:0007669"/>
    <property type="project" value="UniProtKB-KW"/>
</dbReference>
<feature type="transmembrane region" description="Helical" evidence="6">
    <location>
        <begin position="12"/>
        <end position="29"/>
    </location>
</feature>
<keyword evidence="5" id="KW-0175">Coiled coil</keyword>
<evidence type="ECO:0000256" key="2">
    <source>
        <dbReference type="ARBA" id="ARBA00023224"/>
    </source>
</evidence>
<dbReference type="SMART" id="SM00283">
    <property type="entry name" value="MA"/>
    <property type="match status" value="1"/>
</dbReference>
<proteinExistence type="inferred from homology"/>
<dbReference type="SUPFAM" id="SSF58104">
    <property type="entry name" value="Methyl-accepting chemotaxis protein (MCP) signaling domain"/>
    <property type="match status" value="1"/>
</dbReference>
<dbReference type="RefSeq" id="WP_053043298.1">
    <property type="nucleotide sequence ID" value="NZ_CP059735.1"/>
</dbReference>